<evidence type="ECO:0000313" key="2">
    <source>
        <dbReference type="Proteomes" id="UP000049983"/>
    </source>
</evidence>
<dbReference type="AlphaFoldDB" id="A0A0M7AU50"/>
<sequence>MSLIFEIYLSLFSFDCDLADWRLTFSDLTQNSNPAVERIVNIVEKNQRLMVLQE</sequence>
<evidence type="ECO:0000313" key="1">
    <source>
        <dbReference type="EMBL" id="CTQ75401.1"/>
    </source>
</evidence>
<keyword evidence="2" id="KW-1185">Reference proteome</keyword>
<gene>
    <name evidence="1" type="ORF">LA5096_04360</name>
</gene>
<dbReference type="EMBL" id="CXWC01000012">
    <property type="protein sequence ID" value="CTQ75401.1"/>
    <property type="molecule type" value="Genomic_DNA"/>
</dbReference>
<dbReference type="Proteomes" id="UP000049983">
    <property type="component" value="Unassembled WGS sequence"/>
</dbReference>
<proteinExistence type="predicted"/>
<dbReference type="STRING" id="311410.LA5095_04343"/>
<protein>
    <submittedName>
        <fullName evidence="1">Uncharacterized protein</fullName>
    </submittedName>
</protein>
<reference evidence="2" key="1">
    <citation type="submission" date="2015-07" db="EMBL/GenBank/DDBJ databases">
        <authorList>
            <person name="Rodrigo-Torres Lidia"/>
            <person name="Arahal R.David."/>
        </authorList>
    </citation>
    <scope>NUCLEOTIDE SEQUENCE [LARGE SCALE GENOMIC DNA]</scope>
    <source>
        <strain evidence="2">CECT 5096</strain>
    </source>
</reference>
<accession>A0A0M7AU50</accession>
<organism evidence="1 2">
    <name type="scientific">Roseibium album</name>
    <dbReference type="NCBI Taxonomy" id="311410"/>
    <lineage>
        <taxon>Bacteria</taxon>
        <taxon>Pseudomonadati</taxon>
        <taxon>Pseudomonadota</taxon>
        <taxon>Alphaproteobacteria</taxon>
        <taxon>Hyphomicrobiales</taxon>
        <taxon>Stappiaceae</taxon>
        <taxon>Roseibium</taxon>
    </lineage>
</organism>
<name>A0A0M7AU50_9HYPH</name>